<dbReference type="InterPro" id="IPR011583">
    <property type="entry name" value="Chitinase_II/V-like_cat"/>
</dbReference>
<organism evidence="12 13">
    <name type="scientific">Sphagnurus paluster</name>
    <dbReference type="NCBI Taxonomy" id="117069"/>
    <lineage>
        <taxon>Eukaryota</taxon>
        <taxon>Fungi</taxon>
        <taxon>Dikarya</taxon>
        <taxon>Basidiomycota</taxon>
        <taxon>Agaricomycotina</taxon>
        <taxon>Agaricomycetes</taxon>
        <taxon>Agaricomycetidae</taxon>
        <taxon>Agaricales</taxon>
        <taxon>Tricholomatineae</taxon>
        <taxon>Lyophyllaceae</taxon>
        <taxon>Sphagnurus</taxon>
    </lineage>
</organism>
<evidence type="ECO:0000256" key="9">
    <source>
        <dbReference type="SAM" id="MobiDB-lite"/>
    </source>
</evidence>
<evidence type="ECO:0000256" key="4">
    <source>
        <dbReference type="ARBA" id="ARBA00023277"/>
    </source>
</evidence>
<keyword evidence="2 7" id="KW-0378">Hydrolase</keyword>
<comment type="caution">
    <text evidence="12">The sequence shown here is derived from an EMBL/GenBank/DDBJ whole genome shotgun (WGS) entry which is preliminary data.</text>
</comment>
<evidence type="ECO:0000313" key="13">
    <source>
        <dbReference type="Proteomes" id="UP000717328"/>
    </source>
</evidence>
<evidence type="ECO:0000256" key="7">
    <source>
        <dbReference type="RuleBase" id="RU000489"/>
    </source>
</evidence>
<evidence type="ECO:0000256" key="10">
    <source>
        <dbReference type="SAM" id="SignalP"/>
    </source>
</evidence>
<keyword evidence="3" id="KW-0146">Chitin degradation</keyword>
<keyword evidence="5 7" id="KW-0326">Glycosidase</keyword>
<dbReference type="SMART" id="SM00636">
    <property type="entry name" value="Glyco_18"/>
    <property type="match status" value="1"/>
</dbReference>
<evidence type="ECO:0000256" key="5">
    <source>
        <dbReference type="ARBA" id="ARBA00023295"/>
    </source>
</evidence>
<dbReference type="InterPro" id="IPR001579">
    <property type="entry name" value="Glyco_hydro_18_chit_AS"/>
</dbReference>
<evidence type="ECO:0000256" key="8">
    <source>
        <dbReference type="RuleBase" id="RU004453"/>
    </source>
</evidence>
<dbReference type="GO" id="GO:0008061">
    <property type="term" value="F:chitin binding"/>
    <property type="evidence" value="ECO:0007669"/>
    <property type="project" value="InterPro"/>
</dbReference>
<evidence type="ECO:0000256" key="2">
    <source>
        <dbReference type="ARBA" id="ARBA00022801"/>
    </source>
</evidence>
<dbReference type="CDD" id="cd06548">
    <property type="entry name" value="GH18_chitinase"/>
    <property type="match status" value="1"/>
</dbReference>
<sequence>MAAQSTFKRFVLLAAMAFMAVAVVDAQSIMRRPDNYMSPAKKFPTQQNPQINTVQRRRSSGKVSFAYYTNWAIYGANFPPTSIVDSSLTHILYAFADTDPNTGAILLTDSWSDEEKQYPGDLEDETGNNLYGNLKQLYLLKLQRRNLKVLLSIGGWTYSQAGNFDFVTNPAARATFVQSAVQVVEDYGFDGVDVDFEFPTNAEQGQGLADLMTELRVGFDALAVKKGDTVPYQITSAVSAGVENSQFLNVPQMNAAMDYWSLMAYDYAGPWLNYTDNQANLFGGIRTGVNTDMALKRYLSKGATASKITLGMPLYGRTFENTDGLGTAYDGVGPGTLEAGVYSYNTLPLVGAKVFENKTDGSSYSYDALKREFVSYDTPNIVKLKAKYIKAQGLAGSMFWELSTDKVGELSLVGTSAKALGPLDQTPNHISYPNSKWDNLRRNFAPQEEAPAPETPAPETPAPETPAPEVPTEESPAPQTPETQ</sequence>
<feature type="chain" id="PRO_5040376643" description="GH18 domain-containing protein" evidence="10">
    <location>
        <begin position="27"/>
        <end position="484"/>
    </location>
</feature>
<dbReference type="EMBL" id="JABCKI010006000">
    <property type="protein sequence ID" value="KAG5635930.1"/>
    <property type="molecule type" value="Genomic_DNA"/>
</dbReference>
<dbReference type="PROSITE" id="PS01095">
    <property type="entry name" value="GH18_1"/>
    <property type="match status" value="1"/>
</dbReference>
<evidence type="ECO:0000256" key="1">
    <source>
        <dbReference type="ARBA" id="ARBA00000822"/>
    </source>
</evidence>
<dbReference type="Gene3D" id="3.20.20.80">
    <property type="entry name" value="Glycosidases"/>
    <property type="match status" value="1"/>
</dbReference>
<proteinExistence type="inferred from homology"/>
<dbReference type="InterPro" id="IPR001223">
    <property type="entry name" value="Glyco_hydro18_cat"/>
</dbReference>
<reference evidence="12" key="1">
    <citation type="submission" date="2021-02" db="EMBL/GenBank/DDBJ databases">
        <authorList>
            <person name="Nieuwenhuis M."/>
            <person name="Van De Peppel L.J.J."/>
        </authorList>
    </citation>
    <scope>NUCLEOTIDE SEQUENCE</scope>
    <source>
        <strain evidence="12">D49</strain>
    </source>
</reference>
<reference evidence="12" key="2">
    <citation type="submission" date="2021-10" db="EMBL/GenBank/DDBJ databases">
        <title>Phylogenomics reveals ancestral predisposition of the termite-cultivated fungus Termitomyces towards a domesticated lifestyle.</title>
        <authorList>
            <person name="Auxier B."/>
            <person name="Grum-Grzhimaylo A."/>
            <person name="Cardenas M.E."/>
            <person name="Lodge J.D."/>
            <person name="Laessoe T."/>
            <person name="Pedersen O."/>
            <person name="Smith M.E."/>
            <person name="Kuyper T.W."/>
            <person name="Franco-Molano E.A."/>
            <person name="Baroni T.J."/>
            <person name="Aanen D.K."/>
        </authorList>
    </citation>
    <scope>NUCLEOTIDE SEQUENCE</scope>
    <source>
        <strain evidence="12">D49</strain>
    </source>
</reference>
<dbReference type="SUPFAM" id="SSF54556">
    <property type="entry name" value="Chitinase insertion domain"/>
    <property type="match status" value="1"/>
</dbReference>
<protein>
    <recommendedName>
        <fullName evidence="11">GH18 domain-containing protein</fullName>
    </recommendedName>
</protein>
<keyword evidence="13" id="KW-1185">Reference proteome</keyword>
<feature type="compositionally biased region" description="Pro residues" evidence="9">
    <location>
        <begin position="453"/>
        <end position="469"/>
    </location>
</feature>
<accession>A0A9P7FRH8</accession>
<dbReference type="PANTHER" id="PTHR11177:SF317">
    <property type="entry name" value="CHITINASE 12-RELATED"/>
    <property type="match status" value="1"/>
</dbReference>
<dbReference type="Proteomes" id="UP000717328">
    <property type="component" value="Unassembled WGS sequence"/>
</dbReference>
<comment type="similarity">
    <text evidence="8">Belongs to the glycosyl hydrolase 18 family.</text>
</comment>
<dbReference type="GO" id="GO:0000272">
    <property type="term" value="P:polysaccharide catabolic process"/>
    <property type="evidence" value="ECO:0007669"/>
    <property type="project" value="UniProtKB-KW"/>
</dbReference>
<feature type="region of interest" description="Disordered" evidence="9">
    <location>
        <begin position="434"/>
        <end position="484"/>
    </location>
</feature>
<dbReference type="InterPro" id="IPR050314">
    <property type="entry name" value="Glycosyl_Hydrlase_18"/>
</dbReference>
<keyword evidence="6" id="KW-0624">Polysaccharide degradation</keyword>
<dbReference type="GO" id="GO:0008843">
    <property type="term" value="F:endochitinase activity"/>
    <property type="evidence" value="ECO:0007669"/>
    <property type="project" value="UniProtKB-EC"/>
</dbReference>
<feature type="signal peptide" evidence="10">
    <location>
        <begin position="1"/>
        <end position="26"/>
    </location>
</feature>
<dbReference type="Gene3D" id="3.10.50.10">
    <property type="match status" value="1"/>
</dbReference>
<dbReference type="PANTHER" id="PTHR11177">
    <property type="entry name" value="CHITINASE"/>
    <property type="match status" value="1"/>
</dbReference>
<evidence type="ECO:0000256" key="6">
    <source>
        <dbReference type="ARBA" id="ARBA00023326"/>
    </source>
</evidence>
<dbReference type="Pfam" id="PF00704">
    <property type="entry name" value="Glyco_hydro_18"/>
    <property type="match status" value="1"/>
</dbReference>
<comment type="catalytic activity">
    <reaction evidence="1">
        <text>Random endo-hydrolysis of N-acetyl-beta-D-glucosaminide (1-&gt;4)-beta-linkages in chitin and chitodextrins.</text>
        <dbReference type="EC" id="3.2.1.14"/>
    </reaction>
</comment>
<keyword evidence="10" id="KW-0732">Signal</keyword>
<dbReference type="AlphaFoldDB" id="A0A9P7FRH8"/>
<dbReference type="InterPro" id="IPR017853">
    <property type="entry name" value="GH"/>
</dbReference>
<evidence type="ECO:0000313" key="12">
    <source>
        <dbReference type="EMBL" id="KAG5635930.1"/>
    </source>
</evidence>
<dbReference type="GO" id="GO:0005576">
    <property type="term" value="C:extracellular region"/>
    <property type="evidence" value="ECO:0007669"/>
    <property type="project" value="TreeGrafter"/>
</dbReference>
<evidence type="ECO:0000256" key="3">
    <source>
        <dbReference type="ARBA" id="ARBA00023024"/>
    </source>
</evidence>
<name>A0A9P7FRH8_9AGAR</name>
<dbReference type="PROSITE" id="PS51910">
    <property type="entry name" value="GH18_2"/>
    <property type="match status" value="1"/>
</dbReference>
<dbReference type="SUPFAM" id="SSF51445">
    <property type="entry name" value="(Trans)glycosidases"/>
    <property type="match status" value="1"/>
</dbReference>
<dbReference type="GO" id="GO:0006032">
    <property type="term" value="P:chitin catabolic process"/>
    <property type="evidence" value="ECO:0007669"/>
    <property type="project" value="UniProtKB-KW"/>
</dbReference>
<feature type="domain" description="GH18" evidence="11">
    <location>
        <begin position="62"/>
        <end position="423"/>
    </location>
</feature>
<keyword evidence="4" id="KW-0119">Carbohydrate metabolism</keyword>
<dbReference type="InterPro" id="IPR029070">
    <property type="entry name" value="Chitinase_insertion_sf"/>
</dbReference>
<evidence type="ECO:0000259" key="11">
    <source>
        <dbReference type="PROSITE" id="PS51910"/>
    </source>
</evidence>
<dbReference type="OrthoDB" id="76388at2759"/>
<gene>
    <name evidence="12" type="ORF">H0H81_009643</name>
</gene>